<evidence type="ECO:0000259" key="3">
    <source>
        <dbReference type="Pfam" id="PF01408"/>
    </source>
</evidence>
<dbReference type="EMBL" id="CP065856">
    <property type="protein sequence ID" value="QPV61851.1"/>
    <property type="molecule type" value="Genomic_DNA"/>
</dbReference>
<evidence type="ECO:0000256" key="2">
    <source>
        <dbReference type="SAM" id="MobiDB-lite"/>
    </source>
</evidence>
<name>A0A7T3FW99_9EURY</name>
<dbReference type="KEGG" id="hlt:I7X12_13965"/>
<evidence type="ECO:0000259" key="4">
    <source>
        <dbReference type="Pfam" id="PF22725"/>
    </source>
</evidence>
<keyword evidence="6" id="KW-1185">Reference proteome</keyword>
<dbReference type="InterPro" id="IPR055170">
    <property type="entry name" value="GFO_IDH_MocA-like_dom"/>
</dbReference>
<dbReference type="AlphaFoldDB" id="A0A7T3FW99"/>
<dbReference type="SUPFAM" id="SSF51735">
    <property type="entry name" value="NAD(P)-binding Rossmann-fold domains"/>
    <property type="match status" value="1"/>
</dbReference>
<dbReference type="PANTHER" id="PTHR43818:SF11">
    <property type="entry name" value="BCDNA.GH03377"/>
    <property type="match status" value="1"/>
</dbReference>
<feature type="compositionally biased region" description="Basic and acidic residues" evidence="2">
    <location>
        <begin position="295"/>
        <end position="305"/>
    </location>
</feature>
<dbReference type="Proteomes" id="UP000595001">
    <property type="component" value="Chromosome"/>
</dbReference>
<gene>
    <name evidence="5" type="ORF">I7X12_13965</name>
</gene>
<reference evidence="5 6" key="1">
    <citation type="submission" date="2020-12" db="EMBL/GenBank/DDBJ databases">
        <title>Halosimplex halophilum sp. nov. and Halosimplex salinum sp. nov., two new members of the genus Halosimplex.</title>
        <authorList>
            <person name="Cui H.L."/>
        </authorList>
    </citation>
    <scope>NUCLEOTIDE SEQUENCE [LARGE SCALE GENOMIC DNA]</scope>
    <source>
        <strain evidence="5 6">YGH94</strain>
    </source>
</reference>
<proteinExistence type="predicted"/>
<dbReference type="PANTHER" id="PTHR43818">
    <property type="entry name" value="BCDNA.GH03377"/>
    <property type="match status" value="1"/>
</dbReference>
<dbReference type="GO" id="GO:0016491">
    <property type="term" value="F:oxidoreductase activity"/>
    <property type="evidence" value="ECO:0007669"/>
    <property type="project" value="UniProtKB-KW"/>
</dbReference>
<evidence type="ECO:0000313" key="6">
    <source>
        <dbReference type="Proteomes" id="UP000595001"/>
    </source>
</evidence>
<dbReference type="RefSeq" id="WP_198060673.1">
    <property type="nucleotide sequence ID" value="NZ_CP065856.1"/>
</dbReference>
<dbReference type="InterPro" id="IPR036291">
    <property type="entry name" value="NAD(P)-bd_dom_sf"/>
</dbReference>
<organism evidence="5 6">
    <name type="scientific">Halosimplex litoreum</name>
    <dbReference type="NCBI Taxonomy" id="1198301"/>
    <lineage>
        <taxon>Archaea</taxon>
        <taxon>Methanobacteriati</taxon>
        <taxon>Methanobacteriota</taxon>
        <taxon>Stenosarchaea group</taxon>
        <taxon>Halobacteria</taxon>
        <taxon>Halobacteriales</taxon>
        <taxon>Haloarculaceae</taxon>
        <taxon>Halosimplex</taxon>
    </lineage>
</organism>
<protein>
    <submittedName>
        <fullName evidence="5">Gfo/Idh/MocA family oxidoreductase</fullName>
    </submittedName>
</protein>
<feature type="region of interest" description="Disordered" evidence="2">
    <location>
        <begin position="282"/>
        <end position="315"/>
    </location>
</feature>
<dbReference type="InterPro" id="IPR000683">
    <property type="entry name" value="Gfo/Idh/MocA-like_OxRdtase_N"/>
</dbReference>
<feature type="region of interest" description="Disordered" evidence="2">
    <location>
        <begin position="360"/>
        <end position="383"/>
    </location>
</feature>
<feature type="domain" description="Gfo/Idh/MocA-like oxidoreductase N-terminal" evidence="3">
    <location>
        <begin position="8"/>
        <end position="121"/>
    </location>
</feature>
<dbReference type="GO" id="GO:0000166">
    <property type="term" value="F:nucleotide binding"/>
    <property type="evidence" value="ECO:0007669"/>
    <property type="project" value="InterPro"/>
</dbReference>
<dbReference type="Gene3D" id="3.30.360.10">
    <property type="entry name" value="Dihydrodipicolinate Reductase, domain 2"/>
    <property type="match status" value="1"/>
</dbReference>
<accession>A0A7T3FW99</accession>
<evidence type="ECO:0000256" key="1">
    <source>
        <dbReference type="ARBA" id="ARBA00023002"/>
    </source>
</evidence>
<dbReference type="SUPFAM" id="SSF55347">
    <property type="entry name" value="Glyceraldehyde-3-phosphate dehydrogenase-like, C-terminal domain"/>
    <property type="match status" value="1"/>
</dbReference>
<dbReference type="InterPro" id="IPR050463">
    <property type="entry name" value="Gfo/Idh/MocA_oxidrdct_glycsds"/>
</dbReference>
<dbReference type="OrthoDB" id="25239at2157"/>
<dbReference type="Pfam" id="PF01408">
    <property type="entry name" value="GFO_IDH_MocA"/>
    <property type="match status" value="1"/>
</dbReference>
<evidence type="ECO:0000313" key="5">
    <source>
        <dbReference type="EMBL" id="QPV61851.1"/>
    </source>
</evidence>
<keyword evidence="1" id="KW-0560">Oxidoreductase</keyword>
<dbReference type="Gene3D" id="3.40.50.720">
    <property type="entry name" value="NAD(P)-binding Rossmann-like Domain"/>
    <property type="match status" value="1"/>
</dbReference>
<sequence>MRSQRLYLIGAGVVARYHASAATHLPREVTVAAADPDPDARAAFADEFPDAALFDDAAAMLDEPPREDDIVVVAAPPVIHRDLAVQALESGRHVLCEKPLAMDRTEARAMLSAAREADRLLGSCACRFAGAPSTEAVRERLDAGALGDVYRATWSDRRPRSRSGVEYQPGSRWFLDASRSGGGVLMDWGPYDFHTVHDLLEPVAATVSGAWTARPATAVDPTDVPNDVEQHVGAAISYDLGDGRSVAVTYERAACTHGRAERTFELEGTTGAVAFDWIDETDSLTVGGDEGGEAVSERVEPDREPPAGADGPLGVHDRPLVFFDRAIRGADSPVATGADALFDFAVLRAVYDCAETGEPVTVERGTVANGQSSDRNGDGGRSS</sequence>
<dbReference type="Pfam" id="PF22725">
    <property type="entry name" value="GFO_IDH_MocA_C3"/>
    <property type="match status" value="1"/>
</dbReference>
<feature type="domain" description="GFO/IDH/MocA-like oxidoreductase" evidence="4">
    <location>
        <begin position="136"/>
        <end position="273"/>
    </location>
</feature>
<dbReference type="GeneID" id="60589620"/>